<comment type="caution">
    <text evidence="1">The sequence shown here is derived from an EMBL/GenBank/DDBJ whole genome shotgun (WGS) entry which is preliminary data.</text>
</comment>
<sequence length="736" mass="82425">MLSCVFRPCAGFLRAVFLHETSPRCLLAFHYGPFTVLPGTSSGNVCSSKSSRACSTGAHDLFSRDLQKPHLDIKDSQPSEFDGSLESFEQYIHDPSRSVEDILSVDVRPLPAIVKLSCLEAVLNHYHRSSSSSVQTTLQSFENTVQPYGTGYHETWPQKYLAAEHAARWSDWDLGINPFVDSRNTEQQWVHSPRFELLLLATAASANQLPLPRLLRLAGHFSYLWHFYDPKVFASILRLLTAQVNELGLTDIFRLTSAIRNIPHPVDTSTSDVVNPASEDNESGNTLPILIKEANLLRTALRLHVLSKVRGLESFDAVTLLRFIEEIGPGFDKMDLQRLLHSVECSLISNPQQQSLYSLLFMCSRLSLLRLPHRGILNRIIFQVQRKLRLARRLPRTDQTQWLGAVVAALANVMTGAPQTIDQSIDAVELFAKPPLMPNAKTPDAFINNSGVDFSHLLTRDWVHQIFTDLTGYLVSRPTIESDSSRNYLQEVAYSLALLGYRADSILERAYVEANESTCTTPTDRPPYPTLSELLVGLPNTRLPAATLLDSVAWLPRIEWQFYLRLSTEIYSDDQPCHSGTADQLKDYMHVKSAGVLSVTNALLSRVNPRADLKLLNFHRLQLDGHGSSFFSDILFKKESTSSPGITKVALCFVCYKRDILISRPLQTLIQAYASTGCEIPVMVFDYSSYAPVKQAGQLEQCDAFLKDVLRKMMESPGVPTDQLKVWNDAVQSPTS</sequence>
<dbReference type="Proteomes" id="UP000308267">
    <property type="component" value="Unassembled WGS sequence"/>
</dbReference>
<organism evidence="1 2">
    <name type="scientific">Opisthorchis felineus</name>
    <dbReference type="NCBI Taxonomy" id="147828"/>
    <lineage>
        <taxon>Eukaryota</taxon>
        <taxon>Metazoa</taxon>
        <taxon>Spiralia</taxon>
        <taxon>Lophotrochozoa</taxon>
        <taxon>Platyhelminthes</taxon>
        <taxon>Trematoda</taxon>
        <taxon>Digenea</taxon>
        <taxon>Opisthorchiida</taxon>
        <taxon>Opisthorchiata</taxon>
        <taxon>Opisthorchiidae</taxon>
        <taxon>Opisthorchis</taxon>
    </lineage>
</organism>
<reference evidence="1 2" key="1">
    <citation type="journal article" date="2019" name="BMC Genomics">
        <title>New insights from Opisthorchis felineus genome: update on genomics of the epidemiologically important liver flukes.</title>
        <authorList>
            <person name="Ershov N.I."/>
            <person name="Mordvinov V.A."/>
            <person name="Prokhortchouk E.B."/>
            <person name="Pakharukova M.Y."/>
            <person name="Gunbin K.V."/>
            <person name="Ustyantsev K."/>
            <person name="Genaev M.A."/>
            <person name="Blinov A.G."/>
            <person name="Mazur A."/>
            <person name="Boulygina E."/>
            <person name="Tsygankova S."/>
            <person name="Khrameeva E."/>
            <person name="Chekanov N."/>
            <person name="Fan G."/>
            <person name="Xiao A."/>
            <person name="Zhang H."/>
            <person name="Xu X."/>
            <person name="Yang H."/>
            <person name="Solovyev V."/>
            <person name="Lee S.M."/>
            <person name="Liu X."/>
            <person name="Afonnikov D.A."/>
            <person name="Skryabin K.G."/>
        </authorList>
    </citation>
    <scope>NUCLEOTIDE SEQUENCE [LARGE SCALE GENOMIC DNA]</scope>
    <source>
        <strain evidence="1">AK-0245</strain>
        <tissue evidence="1">Whole organism</tissue>
    </source>
</reference>
<keyword evidence="2" id="KW-1185">Reference proteome</keyword>
<evidence type="ECO:0000313" key="1">
    <source>
        <dbReference type="EMBL" id="TGZ74632.1"/>
    </source>
</evidence>
<gene>
    <name evidence="1" type="ORF">CRM22_000824</name>
</gene>
<name>A0A4S2MDJ0_OPIFE</name>
<evidence type="ECO:0000313" key="2">
    <source>
        <dbReference type="Proteomes" id="UP000308267"/>
    </source>
</evidence>
<protein>
    <submittedName>
        <fullName evidence="1">Uncharacterized protein</fullName>
    </submittedName>
</protein>
<dbReference type="OrthoDB" id="6242525at2759"/>
<proteinExistence type="predicted"/>
<accession>A0A4S2MDJ0</accession>
<dbReference type="AlphaFoldDB" id="A0A4S2MDJ0"/>
<dbReference type="EMBL" id="SJOL01001595">
    <property type="protein sequence ID" value="TGZ74632.1"/>
    <property type="molecule type" value="Genomic_DNA"/>
</dbReference>